<dbReference type="SUPFAM" id="SSF50044">
    <property type="entry name" value="SH3-domain"/>
    <property type="match status" value="1"/>
</dbReference>
<feature type="region of interest" description="Disordered" evidence="5">
    <location>
        <begin position="69"/>
        <end position="88"/>
    </location>
</feature>
<feature type="region of interest" description="Disordered" evidence="5">
    <location>
        <begin position="395"/>
        <end position="414"/>
    </location>
</feature>
<accession>A0ABR4NYM5</accession>
<reference evidence="9 10" key="1">
    <citation type="submission" date="2024-05" db="EMBL/GenBank/DDBJ databases">
        <title>Long read based assembly of the Candida bracarensis genome reveals expanded adhesin content.</title>
        <authorList>
            <person name="Marcet-Houben M."/>
            <person name="Ksiezopolska E."/>
            <person name="Gabaldon T."/>
        </authorList>
    </citation>
    <scope>NUCLEOTIDE SEQUENCE [LARGE SCALE GENOMIC DNA]</scope>
    <source>
        <strain evidence="9 10">CBM6</strain>
    </source>
</reference>
<dbReference type="Gene3D" id="1.10.840.10">
    <property type="entry name" value="Ras guanine-nucleotide exchange factors catalytic domain"/>
    <property type="match status" value="1"/>
</dbReference>
<gene>
    <name evidence="9" type="ORF">RNJ44_03039</name>
</gene>
<dbReference type="InterPro" id="IPR001452">
    <property type="entry name" value="SH3_domain"/>
</dbReference>
<dbReference type="PROSITE" id="PS50212">
    <property type="entry name" value="RASGEF_NTER"/>
    <property type="match status" value="1"/>
</dbReference>
<feature type="compositionally biased region" description="Polar residues" evidence="5">
    <location>
        <begin position="109"/>
        <end position="133"/>
    </location>
</feature>
<comment type="caution">
    <text evidence="9">The sequence shown here is derived from an EMBL/GenBank/DDBJ whole genome shotgun (WGS) entry which is preliminary data.</text>
</comment>
<evidence type="ECO:0000256" key="2">
    <source>
        <dbReference type="ARBA" id="ARBA00022658"/>
    </source>
</evidence>
<dbReference type="InterPro" id="IPR023578">
    <property type="entry name" value="Ras_GEF_dom_sf"/>
</dbReference>
<dbReference type="Gene3D" id="2.30.30.40">
    <property type="entry name" value="SH3 Domains"/>
    <property type="match status" value="1"/>
</dbReference>
<evidence type="ECO:0000313" key="9">
    <source>
        <dbReference type="EMBL" id="KAL3234277.1"/>
    </source>
</evidence>
<feature type="region of interest" description="Disordered" evidence="5">
    <location>
        <begin position="107"/>
        <end position="137"/>
    </location>
</feature>
<dbReference type="InterPro" id="IPR000651">
    <property type="entry name" value="Ras-like_Gua-exchang_fac_N"/>
</dbReference>
<dbReference type="PROSITE" id="PS50002">
    <property type="entry name" value="SH3"/>
    <property type="match status" value="1"/>
</dbReference>
<feature type="compositionally biased region" description="Polar residues" evidence="5">
    <location>
        <begin position="69"/>
        <end position="86"/>
    </location>
</feature>
<dbReference type="PANTHER" id="PTHR23113:SF354">
    <property type="entry name" value="BUD SITE SELECTION PROTEIN 5"/>
    <property type="match status" value="1"/>
</dbReference>
<dbReference type="Proteomes" id="UP001623330">
    <property type="component" value="Unassembled WGS sequence"/>
</dbReference>
<dbReference type="InterPro" id="IPR036028">
    <property type="entry name" value="SH3-like_dom_sf"/>
</dbReference>
<dbReference type="SUPFAM" id="SSF48366">
    <property type="entry name" value="Ras GEF"/>
    <property type="match status" value="1"/>
</dbReference>
<keyword evidence="10" id="KW-1185">Reference proteome</keyword>
<dbReference type="CDD" id="cd06224">
    <property type="entry name" value="REM"/>
    <property type="match status" value="1"/>
</dbReference>
<evidence type="ECO:0000256" key="4">
    <source>
        <dbReference type="PROSITE-ProRule" id="PRU00192"/>
    </source>
</evidence>
<dbReference type="InterPro" id="IPR008937">
    <property type="entry name" value="Ras-like_GEF"/>
</dbReference>
<evidence type="ECO:0000256" key="1">
    <source>
        <dbReference type="ARBA" id="ARBA00022443"/>
    </source>
</evidence>
<feature type="domain" description="Ras-GEF" evidence="7">
    <location>
        <begin position="980"/>
        <end position="1264"/>
    </location>
</feature>
<dbReference type="SMART" id="SM00147">
    <property type="entry name" value="RasGEF"/>
    <property type="match status" value="1"/>
</dbReference>
<feature type="domain" description="N-terminal Ras-GEF" evidence="8">
    <location>
        <begin position="695"/>
        <end position="835"/>
    </location>
</feature>
<evidence type="ECO:0000313" key="10">
    <source>
        <dbReference type="Proteomes" id="UP001623330"/>
    </source>
</evidence>
<evidence type="ECO:0000259" key="8">
    <source>
        <dbReference type="PROSITE" id="PS50212"/>
    </source>
</evidence>
<sequence length="1264" mass="143930">MQTSPTKSLQLEHDVSFGTTDSFHTAASRDAEETVDTEDLSKEIEQLRLFNRDSKRVSMIATPVVHTSPLQLPNSTQRRNPDSAISTPGVDTIREVEDSDMTDSVADATLQNDPSDTNNTMSSIQQNNNTTVTPGLGILIPDEADKTKESTIDYSRHINSDTQSATGIISLTSGESISLSHLFIVANHSFDPKTLHNKDDAAICLSFSKGDIAFVHVVDESGWGEVTLLNNHERGWVPFNYFQDTVVPTMAEYPSIAYLNSRQPLEELLSAAAKFLSLPTDNRVFDFQPFNEIRDGVKDLLEATHCVSRSDKLVKEVPIIRKSRKALLADWYDVMIKADHYKHKQTSSEQNRKLVKLTHKVINRAFHFYNVWSAEISTDTKHTLQSVTTTNIKQPVARSTNSDRKLKNKSSSQSSVVDSTSSLLTAPPHAITRLTEIHNLIFQYIALILGRLQMVTNNPSGYETLESIIHQIIIILRELLYISKTCSYVVQQKFEQINDSPFDKDLDQLLSLVSDMVSTIKVLVTMSLSNSKSVEDNNIIESQQTKLLTIVASMTPLINNTVIQCNNYLRLIGDFQLDSSRTYTDFTKVKIHPKFFIAKSQATFNEKNFATDFEKKTVDLFTTDEKKYKRVTRFSTITPLKEDFFNESSLLSESGSPEKKSFARDSVFLKYKPTDEGNLPAGSSELNEDDLVYNDQQQIISATARGLVYKLSDEMDHPSSFFVSTFLLNFRTFMKPYDLVTELINRFELEITNSSYSRNKTNGNFSNLASKLKNRRRLICSIFNEWMESYWIFESDYDCLPTMINFFNEGISELLPRESKMLIQTAAALILKNNELKKPKTNNSPYPQIIEASILKPNDSSIISEISTITTTTNKAILTLDERLIEEYELTHIPHQSGDDFGLPIPVLNLGTFSLISKQNMEQIQDLVFQYRTHIGSEKQDNDGDKDTEEILRDWSLLQNKNIIIKDISSAMEFSLIILNPLEVAKQLTLLESALYLKVKPFELVNYKQEKLSSPGETDNIKNITNFTNQLSQYVMNGMLSLHINDTTRTTILKAWLRIALSALYLRNFNSVASIMTALQNHSITRISNVWDNLPRKDLLLYEYLSRIIHPNNNYKVYRQKLKKIIDDSIQGTMVPIKCPVPVVPFFNLFLQDITFIREGNSTFKDPDSFRPNKPINIDKFFRLTKTITTLQYFQTSYNTEGNSVGTKRESFFRLTLEMGLDTKDIAPVPLLQELIVYELWKVNDSFTNVSDRAYQLSLKIQPR</sequence>
<proteinExistence type="predicted"/>
<keyword evidence="1 4" id="KW-0728">SH3 domain</keyword>
<evidence type="ECO:0000256" key="3">
    <source>
        <dbReference type="PROSITE-ProRule" id="PRU00168"/>
    </source>
</evidence>
<dbReference type="SMART" id="SM00326">
    <property type="entry name" value="SH3"/>
    <property type="match status" value="1"/>
</dbReference>
<evidence type="ECO:0000259" key="6">
    <source>
        <dbReference type="PROSITE" id="PS50002"/>
    </source>
</evidence>
<organism evidence="9 10">
    <name type="scientific">Nakaseomyces bracarensis</name>
    <dbReference type="NCBI Taxonomy" id="273131"/>
    <lineage>
        <taxon>Eukaryota</taxon>
        <taxon>Fungi</taxon>
        <taxon>Dikarya</taxon>
        <taxon>Ascomycota</taxon>
        <taxon>Saccharomycotina</taxon>
        <taxon>Saccharomycetes</taxon>
        <taxon>Saccharomycetales</taxon>
        <taxon>Saccharomycetaceae</taxon>
        <taxon>Nakaseomyces</taxon>
    </lineage>
</organism>
<dbReference type="PROSITE" id="PS50009">
    <property type="entry name" value="RASGEF_CAT"/>
    <property type="match status" value="1"/>
</dbReference>
<dbReference type="Pfam" id="PF00617">
    <property type="entry name" value="RasGEF"/>
    <property type="match status" value="1"/>
</dbReference>
<name>A0ABR4NYM5_9SACH</name>
<feature type="domain" description="SH3" evidence="6">
    <location>
        <begin position="179"/>
        <end position="247"/>
    </location>
</feature>
<dbReference type="EMBL" id="JBEVYD010000003">
    <property type="protein sequence ID" value="KAL3234277.1"/>
    <property type="molecule type" value="Genomic_DNA"/>
</dbReference>
<dbReference type="InterPro" id="IPR036964">
    <property type="entry name" value="RASGEF_cat_dom_sf"/>
</dbReference>
<evidence type="ECO:0000259" key="7">
    <source>
        <dbReference type="PROSITE" id="PS50009"/>
    </source>
</evidence>
<dbReference type="PANTHER" id="PTHR23113">
    <property type="entry name" value="GUANINE NUCLEOTIDE EXCHANGE FACTOR"/>
    <property type="match status" value="1"/>
</dbReference>
<protein>
    <submittedName>
        <fullName evidence="9">Bud site selection protein 5</fullName>
    </submittedName>
</protein>
<evidence type="ECO:0000256" key="5">
    <source>
        <dbReference type="SAM" id="MobiDB-lite"/>
    </source>
</evidence>
<dbReference type="SMART" id="SM00229">
    <property type="entry name" value="RasGEFN"/>
    <property type="match status" value="1"/>
</dbReference>
<dbReference type="Gene3D" id="1.20.870.10">
    <property type="entry name" value="Son of sevenless (SoS) protein Chain: S domain 1"/>
    <property type="match status" value="1"/>
</dbReference>
<dbReference type="InterPro" id="IPR001895">
    <property type="entry name" value="RASGEF_cat_dom"/>
</dbReference>
<dbReference type="Pfam" id="PF00618">
    <property type="entry name" value="RasGEF_N"/>
    <property type="match status" value="1"/>
</dbReference>
<keyword evidence="2 3" id="KW-0344">Guanine-nucleotide releasing factor</keyword>